<dbReference type="RefSeq" id="WP_344926426.1">
    <property type="nucleotide sequence ID" value="NZ_BAABCW010000005.1"/>
</dbReference>
<proteinExistence type="predicted"/>
<dbReference type="EMBL" id="BAABCW010000005">
    <property type="protein sequence ID" value="GAA4116312.1"/>
    <property type="molecule type" value="Genomic_DNA"/>
</dbReference>
<protein>
    <recommendedName>
        <fullName evidence="4">Cytochrome oxidase complex assembly protein 1</fullName>
    </recommendedName>
</protein>
<sequence length="150" mass="16453">MENSVPKKSWFSRNWPWAVPLGGCLTLIVVLVILFGAMIFGVSKVFTGTVPYQEGVEMAKQDEYLQKVLGEPIEADGMMSGEISTSNGSGIVDISIPIKGPDGEATIYITGTKENDKWTYSKVDAVIKETNESVDLLWGEGEKIKENTFN</sequence>
<keyword evidence="1" id="KW-1133">Transmembrane helix</keyword>
<gene>
    <name evidence="2" type="ORF">GCM10022393_16880</name>
</gene>
<accession>A0ABP7XHW7</accession>
<keyword evidence="1" id="KW-0472">Membrane</keyword>
<evidence type="ECO:0000313" key="2">
    <source>
        <dbReference type="EMBL" id="GAA4116312.1"/>
    </source>
</evidence>
<reference evidence="3" key="1">
    <citation type="journal article" date="2019" name="Int. J. Syst. Evol. Microbiol.">
        <title>The Global Catalogue of Microorganisms (GCM) 10K type strain sequencing project: providing services to taxonomists for standard genome sequencing and annotation.</title>
        <authorList>
            <consortium name="The Broad Institute Genomics Platform"/>
            <consortium name="The Broad Institute Genome Sequencing Center for Infectious Disease"/>
            <person name="Wu L."/>
            <person name="Ma J."/>
        </authorList>
    </citation>
    <scope>NUCLEOTIDE SEQUENCE [LARGE SCALE GENOMIC DNA]</scope>
    <source>
        <strain evidence="3">JCM 17106</strain>
    </source>
</reference>
<name>A0ABP7XHW7_9FLAO</name>
<comment type="caution">
    <text evidence="2">The sequence shown here is derived from an EMBL/GenBank/DDBJ whole genome shotgun (WGS) entry which is preliminary data.</text>
</comment>
<feature type="transmembrane region" description="Helical" evidence="1">
    <location>
        <begin position="20"/>
        <end position="42"/>
    </location>
</feature>
<dbReference type="Pfam" id="PF08695">
    <property type="entry name" value="Coa1"/>
    <property type="match status" value="1"/>
</dbReference>
<evidence type="ECO:0008006" key="4">
    <source>
        <dbReference type="Google" id="ProtNLM"/>
    </source>
</evidence>
<keyword evidence="1" id="KW-0812">Transmembrane</keyword>
<keyword evidence="3" id="KW-1185">Reference proteome</keyword>
<evidence type="ECO:0000313" key="3">
    <source>
        <dbReference type="Proteomes" id="UP001500459"/>
    </source>
</evidence>
<organism evidence="2 3">
    <name type="scientific">Aquimarina addita</name>
    <dbReference type="NCBI Taxonomy" id="870485"/>
    <lineage>
        <taxon>Bacteria</taxon>
        <taxon>Pseudomonadati</taxon>
        <taxon>Bacteroidota</taxon>
        <taxon>Flavobacteriia</taxon>
        <taxon>Flavobacteriales</taxon>
        <taxon>Flavobacteriaceae</taxon>
        <taxon>Aquimarina</taxon>
    </lineage>
</organism>
<dbReference type="InterPro" id="IPR014807">
    <property type="entry name" value="Coa1"/>
</dbReference>
<evidence type="ECO:0000256" key="1">
    <source>
        <dbReference type="SAM" id="Phobius"/>
    </source>
</evidence>
<dbReference type="Proteomes" id="UP001500459">
    <property type="component" value="Unassembled WGS sequence"/>
</dbReference>